<sequence>MAIGINFCQRATQPIKNRVHPSYEYSRLVDPTREVDDQGVGWEARQATHKRPHYKASQLAKKKKKKVVGRKKGVSTTTATAETASGAGSGAPSLVAQGGELKLGGTTAADAAHLKDILKERMRGGSSGDAPNLPRELRPKFRLFTKSTLASTRSDDGATQLERCPSHAEADSGCTAWQLLAPEVGVGVVVAEVALSSMPQQVEVSAKVTDDSVANLGVVLEIKEEAEGRGAVGDGVQVGDVARGLAVIEDVEVEHATQGDAEGDSGVEGVAQADAEVGARVEGATPANAEVGQAAPEDMVVEDATEDVEEVEEDDEKDRKAIARLHEARAKIFEYLRMNFAAQVTRLQRSLREGEAARACLEASFAGERGLERSLEESVANLRNDQRMIAGLDLKLEELSKYQVTNVEGPLLDIAVVVTPYLLLMACMLEKSCYTMFFKTINVNLPTSFYLAFFVVLDTWSTKGHVKRQDSF</sequence>
<feature type="compositionally biased region" description="Low complexity" evidence="1">
    <location>
        <begin position="74"/>
        <end position="86"/>
    </location>
</feature>
<dbReference type="EMBL" id="CM003529">
    <property type="protein sequence ID" value="RCV11162.1"/>
    <property type="molecule type" value="Genomic_DNA"/>
</dbReference>
<reference evidence="2" key="2">
    <citation type="submission" date="2015-07" db="EMBL/GenBank/DDBJ databases">
        <authorList>
            <person name="Noorani M."/>
        </authorList>
    </citation>
    <scope>NUCLEOTIDE SEQUENCE</scope>
    <source>
        <strain evidence="2">Yugu1</strain>
    </source>
</reference>
<accession>A0A368PZU6</accession>
<evidence type="ECO:0000313" key="2">
    <source>
        <dbReference type="EMBL" id="RCV11162.1"/>
    </source>
</evidence>
<name>A0A368PZU6_SETIT</name>
<dbReference type="AlphaFoldDB" id="A0A368PZU6"/>
<protein>
    <submittedName>
        <fullName evidence="2">Uncharacterized protein</fullName>
    </submittedName>
</protein>
<evidence type="ECO:0000256" key="1">
    <source>
        <dbReference type="SAM" id="MobiDB-lite"/>
    </source>
</evidence>
<organism evidence="2">
    <name type="scientific">Setaria italica</name>
    <name type="common">Foxtail millet</name>
    <name type="synonym">Panicum italicum</name>
    <dbReference type="NCBI Taxonomy" id="4555"/>
    <lineage>
        <taxon>Eukaryota</taxon>
        <taxon>Viridiplantae</taxon>
        <taxon>Streptophyta</taxon>
        <taxon>Embryophyta</taxon>
        <taxon>Tracheophyta</taxon>
        <taxon>Spermatophyta</taxon>
        <taxon>Magnoliopsida</taxon>
        <taxon>Liliopsida</taxon>
        <taxon>Poales</taxon>
        <taxon>Poaceae</taxon>
        <taxon>PACMAD clade</taxon>
        <taxon>Panicoideae</taxon>
        <taxon>Panicodae</taxon>
        <taxon>Paniceae</taxon>
        <taxon>Cenchrinae</taxon>
        <taxon>Setaria</taxon>
    </lineage>
</organism>
<feature type="compositionally biased region" description="Basic residues" evidence="1">
    <location>
        <begin position="57"/>
        <end position="73"/>
    </location>
</feature>
<feature type="region of interest" description="Disordered" evidence="1">
    <location>
        <begin position="57"/>
        <end position="91"/>
    </location>
</feature>
<reference evidence="2" key="1">
    <citation type="journal article" date="2012" name="Nat. Biotechnol.">
        <title>Reference genome sequence of the model plant Setaria.</title>
        <authorList>
            <person name="Bennetzen J.L."/>
            <person name="Schmutz J."/>
            <person name="Wang H."/>
            <person name="Percifield R."/>
            <person name="Hawkins J."/>
            <person name="Pontaroli A.C."/>
            <person name="Estep M."/>
            <person name="Feng L."/>
            <person name="Vaughn J.N."/>
            <person name="Grimwood J."/>
            <person name="Jenkins J."/>
            <person name="Barry K."/>
            <person name="Lindquist E."/>
            <person name="Hellsten U."/>
            <person name="Deshpande S."/>
            <person name="Wang X."/>
            <person name="Wu X."/>
            <person name="Mitros T."/>
            <person name="Triplett J."/>
            <person name="Yang X."/>
            <person name="Ye C.Y."/>
            <person name="Mauro-Herrera M."/>
            <person name="Wang L."/>
            <person name="Li P."/>
            <person name="Sharma M."/>
            <person name="Sharma R."/>
            <person name="Ronald P.C."/>
            <person name="Panaud O."/>
            <person name="Kellogg E.A."/>
            <person name="Brutnell T.P."/>
            <person name="Doust A.N."/>
            <person name="Tuskan G.A."/>
            <person name="Rokhsar D."/>
            <person name="Devos K.M."/>
        </authorList>
    </citation>
    <scope>NUCLEOTIDE SEQUENCE [LARGE SCALE GENOMIC DNA]</scope>
    <source>
        <strain evidence="2">Yugu1</strain>
    </source>
</reference>
<proteinExistence type="predicted"/>
<gene>
    <name evidence="2" type="ORF">SETIT_2G164900v2</name>
</gene>